<dbReference type="AlphaFoldDB" id="A0AAV1I646"/>
<keyword evidence="2" id="KW-1185">Reference proteome</keyword>
<name>A0AAV1I646_9CHLO</name>
<comment type="caution">
    <text evidence="1">The sequence shown here is derived from an EMBL/GenBank/DDBJ whole genome shotgun (WGS) entry which is preliminary data.</text>
</comment>
<organism evidence="1 2">
    <name type="scientific">Coccomyxa viridis</name>
    <dbReference type="NCBI Taxonomy" id="1274662"/>
    <lineage>
        <taxon>Eukaryota</taxon>
        <taxon>Viridiplantae</taxon>
        <taxon>Chlorophyta</taxon>
        <taxon>core chlorophytes</taxon>
        <taxon>Trebouxiophyceae</taxon>
        <taxon>Trebouxiophyceae incertae sedis</taxon>
        <taxon>Coccomyxaceae</taxon>
        <taxon>Coccomyxa</taxon>
    </lineage>
</organism>
<dbReference type="Proteomes" id="UP001314263">
    <property type="component" value="Unassembled WGS sequence"/>
</dbReference>
<evidence type="ECO:0000313" key="1">
    <source>
        <dbReference type="EMBL" id="CAK0782836.1"/>
    </source>
</evidence>
<dbReference type="Gene3D" id="3.10.490.10">
    <property type="entry name" value="Gamma-glutamyl cyclotransferase-like"/>
    <property type="match status" value="1"/>
</dbReference>
<evidence type="ECO:0000313" key="2">
    <source>
        <dbReference type="Proteomes" id="UP001314263"/>
    </source>
</evidence>
<protein>
    <recommendedName>
        <fullName evidence="3">Gamma-glutamylcyclotransferase</fullName>
    </recommendedName>
</protein>
<accession>A0AAV1I646</accession>
<dbReference type="Pfam" id="PF13772">
    <property type="entry name" value="AIG2_2"/>
    <property type="match status" value="1"/>
</dbReference>
<sequence>MAQSILAKRGVVPLSACPAKLPASQCIAFRHRGGYATIADSPSSPGTALAWLELPQSPFTKRDRLPDASAAGESGSSDSLSCWGPHGVLYEITGADMRQLESRETGYKLSNAGVSLYDGQEIDALMFTSQSLLLLPASMPPQQRYLELMVAGARMHGLCPRYTEWLHDLPIAKSGRLGREYYDTPSELLARSAAVGLAACATLFAAMH</sequence>
<evidence type="ECO:0008006" key="3">
    <source>
        <dbReference type="Google" id="ProtNLM"/>
    </source>
</evidence>
<proteinExistence type="predicted"/>
<dbReference type="EMBL" id="CAUYUE010000007">
    <property type="protein sequence ID" value="CAK0782836.1"/>
    <property type="molecule type" value="Genomic_DNA"/>
</dbReference>
<reference evidence="1 2" key="1">
    <citation type="submission" date="2023-10" db="EMBL/GenBank/DDBJ databases">
        <authorList>
            <person name="Maclean D."/>
            <person name="Macfadyen A."/>
        </authorList>
    </citation>
    <scope>NUCLEOTIDE SEQUENCE [LARGE SCALE GENOMIC DNA]</scope>
</reference>
<gene>
    <name evidence="1" type="ORF">CVIRNUC_006031</name>
</gene>